<evidence type="ECO:0000256" key="1">
    <source>
        <dbReference type="SAM" id="SignalP"/>
    </source>
</evidence>
<accession>A0A0C1IMY8</accession>
<reference evidence="3 4" key="1">
    <citation type="submission" date="2014-11" db="EMBL/GenBank/DDBJ databases">
        <title>Genome sequence of Flavihumibacter solisilvae 3-3.</title>
        <authorList>
            <person name="Zhou G."/>
            <person name="Li M."/>
            <person name="Wang G."/>
        </authorList>
    </citation>
    <scope>NUCLEOTIDE SEQUENCE [LARGE SCALE GENOMIC DNA]</scope>
    <source>
        <strain evidence="3 4">3-3</strain>
    </source>
</reference>
<feature type="domain" description="Beta-lactamase-related" evidence="2">
    <location>
        <begin position="141"/>
        <end position="459"/>
    </location>
</feature>
<evidence type="ECO:0000313" key="3">
    <source>
        <dbReference type="EMBL" id="KIC95580.1"/>
    </source>
</evidence>
<keyword evidence="1" id="KW-0732">Signal</keyword>
<dbReference type="Pfam" id="PF00144">
    <property type="entry name" value="Beta-lactamase"/>
    <property type="match status" value="1"/>
</dbReference>
<evidence type="ECO:0000313" key="4">
    <source>
        <dbReference type="Proteomes" id="UP000031408"/>
    </source>
</evidence>
<feature type="signal peptide" evidence="1">
    <location>
        <begin position="1"/>
        <end position="19"/>
    </location>
</feature>
<dbReference type="Gene3D" id="3.40.710.10">
    <property type="entry name" value="DD-peptidase/beta-lactamase superfamily"/>
    <property type="match status" value="1"/>
</dbReference>
<dbReference type="InterPro" id="IPR012338">
    <property type="entry name" value="Beta-lactam/transpept-like"/>
</dbReference>
<dbReference type="Proteomes" id="UP000031408">
    <property type="component" value="Unassembled WGS sequence"/>
</dbReference>
<dbReference type="SUPFAM" id="SSF56601">
    <property type="entry name" value="beta-lactamase/transpeptidase-like"/>
    <property type="match status" value="1"/>
</dbReference>
<keyword evidence="4" id="KW-1185">Reference proteome</keyword>
<evidence type="ECO:0000259" key="2">
    <source>
        <dbReference type="Pfam" id="PF00144"/>
    </source>
</evidence>
<feature type="chain" id="PRO_5002151753" description="Beta-lactamase-related domain-containing protein" evidence="1">
    <location>
        <begin position="20"/>
        <end position="469"/>
    </location>
</feature>
<dbReference type="EMBL" id="JSVC01000005">
    <property type="protein sequence ID" value="KIC95580.1"/>
    <property type="molecule type" value="Genomic_DNA"/>
</dbReference>
<dbReference type="STRING" id="1349421.OI18_04775"/>
<dbReference type="InterPro" id="IPR001466">
    <property type="entry name" value="Beta-lactam-related"/>
</dbReference>
<dbReference type="PANTHER" id="PTHR46825">
    <property type="entry name" value="D-ALANYL-D-ALANINE-CARBOXYPEPTIDASE/ENDOPEPTIDASE AMPH"/>
    <property type="match status" value="1"/>
</dbReference>
<dbReference type="OrthoDB" id="9793489at2"/>
<sequence>MRHLILIAVFFCTALHSIAQQHPEVATNIARYVNQSDPAGLFSLFDSTFKTQFPLDAVKNAVPSLQNAFGNFNSVKFLKGENNQSLYQFEGTKGKIFVVLSYNNDKISSMLFTHEDPFFELKKRDKWQTDNPLSSTSDKLVDTIVRSILQRSNTPAISIGVWKDGKAFYYNYGESFLNGGPLPSAHSVYEIGSVTKTFTGTVLAHLLRTGKVSLDDKVNKYLPDSIPLLGTSDTPLLIRHLVAHTGGLPHQNDKDYGAKVSDDVDNQMKFYEARHMLAFVKDWKPFETPGTKFRYSNLGYSLLGYMCERVTGKPISVLYRELIFTPLGMKRSFINEEQPIGEVRPYHADATPARYFTVSAYTPAGAARSNIEDLLKYLRMQTTPDSSIAGRDIAYSHAPVMQTEMNLAIGWFWAENAKGKYFFHSGGTAGFTSRVLFQPATGVAVVVLSNCLNGDANEIGDRIFHQINP</sequence>
<dbReference type="RefSeq" id="WP_039137660.1">
    <property type="nucleotide sequence ID" value="NZ_JSVC01000005.1"/>
</dbReference>
<dbReference type="InterPro" id="IPR050491">
    <property type="entry name" value="AmpC-like"/>
</dbReference>
<dbReference type="PANTHER" id="PTHR46825:SF9">
    <property type="entry name" value="BETA-LACTAMASE-RELATED DOMAIN-CONTAINING PROTEIN"/>
    <property type="match status" value="1"/>
</dbReference>
<name>A0A0C1IMY8_9BACT</name>
<gene>
    <name evidence="3" type="ORF">OI18_04775</name>
</gene>
<protein>
    <recommendedName>
        <fullName evidence="2">Beta-lactamase-related domain-containing protein</fullName>
    </recommendedName>
</protein>
<comment type="caution">
    <text evidence="3">The sequence shown here is derived from an EMBL/GenBank/DDBJ whole genome shotgun (WGS) entry which is preliminary data.</text>
</comment>
<organism evidence="3 4">
    <name type="scientific">Flavihumibacter solisilvae</name>
    <dbReference type="NCBI Taxonomy" id="1349421"/>
    <lineage>
        <taxon>Bacteria</taxon>
        <taxon>Pseudomonadati</taxon>
        <taxon>Bacteroidota</taxon>
        <taxon>Chitinophagia</taxon>
        <taxon>Chitinophagales</taxon>
        <taxon>Chitinophagaceae</taxon>
        <taxon>Flavihumibacter</taxon>
    </lineage>
</organism>
<proteinExistence type="predicted"/>
<dbReference type="AlphaFoldDB" id="A0A0C1IMY8"/>